<dbReference type="Proteomes" id="UP000824120">
    <property type="component" value="Chromosome 12"/>
</dbReference>
<dbReference type="Pfam" id="PF01388">
    <property type="entry name" value="ARID"/>
    <property type="match status" value="1"/>
</dbReference>
<evidence type="ECO:0000256" key="5">
    <source>
        <dbReference type="SAM" id="MobiDB-lite"/>
    </source>
</evidence>
<feature type="domain" description="ARID" evidence="6">
    <location>
        <begin position="64"/>
        <end position="110"/>
    </location>
</feature>
<protein>
    <recommendedName>
        <fullName evidence="6">ARID domain-containing protein</fullName>
    </recommendedName>
</protein>
<name>A0A9J5W9C1_SOLCO</name>
<keyword evidence="8" id="KW-1185">Reference proteome</keyword>
<dbReference type="Gene3D" id="1.10.150.60">
    <property type="entry name" value="ARID DNA-binding domain"/>
    <property type="match status" value="1"/>
</dbReference>
<feature type="region of interest" description="Disordered" evidence="5">
    <location>
        <begin position="1"/>
        <end position="21"/>
    </location>
</feature>
<evidence type="ECO:0000259" key="6">
    <source>
        <dbReference type="Pfam" id="PF01388"/>
    </source>
</evidence>
<evidence type="ECO:0000256" key="1">
    <source>
        <dbReference type="ARBA" id="ARBA00023015"/>
    </source>
</evidence>
<dbReference type="GO" id="GO:0006357">
    <property type="term" value="P:regulation of transcription by RNA polymerase II"/>
    <property type="evidence" value="ECO:0007669"/>
    <property type="project" value="InterPro"/>
</dbReference>
<evidence type="ECO:0000313" key="7">
    <source>
        <dbReference type="EMBL" id="KAG5571919.1"/>
    </source>
</evidence>
<dbReference type="AlphaFoldDB" id="A0A9J5W9C1"/>
<accession>A0A9J5W9C1</accession>
<dbReference type="GO" id="GO:0005634">
    <property type="term" value="C:nucleus"/>
    <property type="evidence" value="ECO:0007669"/>
    <property type="project" value="TreeGrafter"/>
</dbReference>
<sequence length="184" mass="21078">MPEPASPMFLINPSTTNAGEHSGEECENIFSIVHTLIYHCKMIIRFKFQMADCEDDEGSPEDQAAIIRKLGTFCQKKAMTFKPPRFYGHQLNCLKLWRSMIRLGGYDRILLQYERHRTQNRELQLPIAPPSSFSGVDNENEVEHPMKAAETETSKQLDVQVVDIRPLVDWVKINVPETISSSLK</sequence>
<organism evidence="7 8">
    <name type="scientific">Solanum commersonii</name>
    <name type="common">Commerson's wild potato</name>
    <name type="synonym">Commerson's nightshade</name>
    <dbReference type="NCBI Taxonomy" id="4109"/>
    <lineage>
        <taxon>Eukaryota</taxon>
        <taxon>Viridiplantae</taxon>
        <taxon>Streptophyta</taxon>
        <taxon>Embryophyta</taxon>
        <taxon>Tracheophyta</taxon>
        <taxon>Spermatophyta</taxon>
        <taxon>Magnoliopsida</taxon>
        <taxon>eudicotyledons</taxon>
        <taxon>Gunneridae</taxon>
        <taxon>Pentapetalae</taxon>
        <taxon>asterids</taxon>
        <taxon>lamiids</taxon>
        <taxon>Solanales</taxon>
        <taxon>Solanaceae</taxon>
        <taxon>Solanoideae</taxon>
        <taxon>Solaneae</taxon>
        <taxon>Solanum</taxon>
    </lineage>
</organism>
<dbReference type="InterPro" id="IPR001606">
    <property type="entry name" value="ARID_dom"/>
</dbReference>
<dbReference type="EMBL" id="JACXVP010000012">
    <property type="protein sequence ID" value="KAG5571919.1"/>
    <property type="molecule type" value="Genomic_DNA"/>
</dbReference>
<gene>
    <name evidence="7" type="ORF">H5410_061685</name>
</gene>
<keyword evidence="3" id="KW-0804">Transcription</keyword>
<dbReference type="SUPFAM" id="SSF46774">
    <property type="entry name" value="ARID-like"/>
    <property type="match status" value="1"/>
</dbReference>
<comment type="caution">
    <text evidence="7">The sequence shown here is derived from an EMBL/GenBank/DDBJ whole genome shotgun (WGS) entry which is preliminary data.</text>
</comment>
<dbReference type="PANTHER" id="PTHR15348">
    <property type="entry name" value="AT-RICH INTERACTIVE DOMAIN-CONTAINING PROTEIN ARID DOMAIN- CONTAINING PROTEIN DEAD RINGER PROTEIN B-CELL REGULATOR OF IGH TRANSCRIPTION BRIGHT"/>
    <property type="match status" value="1"/>
</dbReference>
<keyword evidence="1" id="KW-0805">Transcription regulation</keyword>
<evidence type="ECO:0000256" key="2">
    <source>
        <dbReference type="ARBA" id="ARBA00023125"/>
    </source>
</evidence>
<dbReference type="InterPro" id="IPR045147">
    <property type="entry name" value="ARI3A/B/C"/>
</dbReference>
<feature type="region of interest" description="Disordered" evidence="5">
    <location>
        <begin position="128"/>
        <end position="150"/>
    </location>
</feature>
<dbReference type="GO" id="GO:0003677">
    <property type="term" value="F:DNA binding"/>
    <property type="evidence" value="ECO:0007669"/>
    <property type="project" value="UniProtKB-KW"/>
</dbReference>
<feature type="compositionally biased region" description="Basic and acidic residues" evidence="5">
    <location>
        <begin position="141"/>
        <end position="150"/>
    </location>
</feature>
<evidence type="ECO:0000256" key="4">
    <source>
        <dbReference type="ARBA" id="ARBA00023242"/>
    </source>
</evidence>
<keyword evidence="2" id="KW-0238">DNA-binding</keyword>
<keyword evidence="4" id="KW-0539">Nucleus</keyword>
<dbReference type="OrthoDB" id="338531at2759"/>
<evidence type="ECO:0000256" key="3">
    <source>
        <dbReference type="ARBA" id="ARBA00023163"/>
    </source>
</evidence>
<dbReference type="PANTHER" id="PTHR15348:SF22">
    <property type="entry name" value="ARID DOMAIN-CONTAINING PROTEIN"/>
    <property type="match status" value="1"/>
</dbReference>
<reference evidence="7 8" key="1">
    <citation type="submission" date="2020-09" db="EMBL/GenBank/DDBJ databases">
        <title>De no assembly of potato wild relative species, Solanum commersonii.</title>
        <authorList>
            <person name="Cho K."/>
        </authorList>
    </citation>
    <scope>NUCLEOTIDE SEQUENCE [LARGE SCALE GENOMIC DNA]</scope>
    <source>
        <strain evidence="7">LZ3.2</strain>
        <tissue evidence="7">Leaf</tissue>
    </source>
</reference>
<evidence type="ECO:0000313" key="8">
    <source>
        <dbReference type="Proteomes" id="UP000824120"/>
    </source>
</evidence>
<proteinExistence type="predicted"/>
<dbReference type="InterPro" id="IPR036431">
    <property type="entry name" value="ARID_dom_sf"/>
</dbReference>